<dbReference type="InterPro" id="IPR021270">
    <property type="entry name" value="DUF2849"/>
</dbReference>
<protein>
    <submittedName>
        <fullName evidence="1">DUF2849 domain-containing protein</fullName>
    </submittedName>
</protein>
<dbReference type="Pfam" id="PF11011">
    <property type="entry name" value="DUF2849"/>
    <property type="match status" value="1"/>
</dbReference>
<dbReference type="Proteomes" id="UP000244446">
    <property type="component" value="Unassembled WGS sequence"/>
</dbReference>
<evidence type="ECO:0000313" key="1">
    <source>
        <dbReference type="EMBL" id="PVA11615.1"/>
    </source>
</evidence>
<name>A0A2T7GB16_9RHOB</name>
<reference evidence="1 2" key="1">
    <citation type="submission" date="2018-04" db="EMBL/GenBank/DDBJ databases">
        <title>Pelagivirga bohaiensis gen. nov., sp. nov., a bacterium isolated from the Bohai Sea.</title>
        <authorList>
            <person name="Ji X."/>
        </authorList>
    </citation>
    <scope>NUCLEOTIDE SEQUENCE [LARGE SCALE GENOMIC DNA]</scope>
    <source>
        <strain evidence="1 2">BH-SD19</strain>
    </source>
</reference>
<dbReference type="RefSeq" id="WP_108690360.1">
    <property type="nucleotide sequence ID" value="NZ_QCYH01000001.1"/>
</dbReference>
<evidence type="ECO:0000313" key="2">
    <source>
        <dbReference type="Proteomes" id="UP000244446"/>
    </source>
</evidence>
<sequence length="100" mass="11008">MPREFTPKVITANALLEGDVVYLTEDDGWTRTLSEAAILTDEADAELRLLLAQSRASDVVGAYLADVIATDAGPQPTHFREAFRRTGPSNYFHGKQAETR</sequence>
<organism evidence="1 2">
    <name type="scientific">Pelagivirga sediminicola</name>
    <dbReference type="NCBI Taxonomy" id="2170575"/>
    <lineage>
        <taxon>Bacteria</taxon>
        <taxon>Pseudomonadati</taxon>
        <taxon>Pseudomonadota</taxon>
        <taxon>Alphaproteobacteria</taxon>
        <taxon>Rhodobacterales</taxon>
        <taxon>Paracoccaceae</taxon>
        <taxon>Pelagivirga</taxon>
    </lineage>
</organism>
<dbReference type="AlphaFoldDB" id="A0A2T7GB16"/>
<comment type="caution">
    <text evidence="1">The sequence shown here is derived from an EMBL/GenBank/DDBJ whole genome shotgun (WGS) entry which is preliminary data.</text>
</comment>
<keyword evidence="2" id="KW-1185">Reference proteome</keyword>
<dbReference type="EMBL" id="QCYH01000001">
    <property type="protein sequence ID" value="PVA11615.1"/>
    <property type="molecule type" value="Genomic_DNA"/>
</dbReference>
<dbReference type="OrthoDB" id="5738806at2"/>
<proteinExistence type="predicted"/>
<gene>
    <name evidence="1" type="ORF">DC366_01210</name>
</gene>
<accession>A0A2T7GB16</accession>